<comment type="subunit">
    <text evidence="2">Monomer. Interacts with PqqE.</text>
</comment>
<dbReference type="UniPathway" id="UPA00539"/>
<dbReference type="InterPro" id="IPR008792">
    <property type="entry name" value="PQQD"/>
</dbReference>
<comment type="pathway">
    <text evidence="1">Cofactor biosynthesis; pyrroloquinoline quinone biosynthesis.</text>
</comment>
<dbReference type="InterPro" id="IPR022479">
    <property type="entry name" value="PqqD_bac"/>
</dbReference>
<dbReference type="InterPro" id="IPR041881">
    <property type="entry name" value="PqqD_sf"/>
</dbReference>
<gene>
    <name evidence="4" type="ORF">LCGC14_0138870</name>
</gene>
<evidence type="ECO:0000256" key="1">
    <source>
        <dbReference type="ARBA" id="ARBA00004886"/>
    </source>
</evidence>
<proteinExistence type="inferred from homology"/>
<evidence type="ECO:0000313" key="4">
    <source>
        <dbReference type="EMBL" id="KKN99094.1"/>
    </source>
</evidence>
<dbReference type="NCBIfam" id="TIGR03859">
    <property type="entry name" value="PQQ_PqqD"/>
    <property type="match status" value="1"/>
</dbReference>
<dbReference type="GO" id="GO:0048038">
    <property type="term" value="F:quinone binding"/>
    <property type="evidence" value="ECO:0007669"/>
    <property type="project" value="InterPro"/>
</dbReference>
<sequence>MSLAKDKALRFARQYKLQWEKAQDAWVLLYPEGLIKLTESAGEILKRIDGQCSATDIINSLQAAFPGADLQQDVTDFLEHAHDKGWIITD</sequence>
<reference evidence="4" key="1">
    <citation type="journal article" date="2015" name="Nature">
        <title>Complex archaea that bridge the gap between prokaryotes and eukaryotes.</title>
        <authorList>
            <person name="Spang A."/>
            <person name="Saw J.H."/>
            <person name="Jorgensen S.L."/>
            <person name="Zaremba-Niedzwiedzka K."/>
            <person name="Martijn J."/>
            <person name="Lind A.E."/>
            <person name="van Eijk R."/>
            <person name="Schleper C."/>
            <person name="Guy L."/>
            <person name="Ettema T.J."/>
        </authorList>
    </citation>
    <scope>NUCLEOTIDE SEQUENCE</scope>
</reference>
<evidence type="ECO:0008006" key="5">
    <source>
        <dbReference type="Google" id="ProtNLM"/>
    </source>
</evidence>
<evidence type="ECO:0000256" key="3">
    <source>
        <dbReference type="ARBA" id="ARBA00022905"/>
    </source>
</evidence>
<keyword evidence="3" id="KW-0884">PQQ biosynthesis</keyword>
<dbReference type="HAMAP" id="MF_00655">
    <property type="entry name" value="PQQ_syn_PqqD"/>
    <property type="match status" value="1"/>
</dbReference>
<name>A0A0F9V512_9ZZZZ</name>
<accession>A0A0F9V512</accession>
<dbReference type="Pfam" id="PF05402">
    <property type="entry name" value="PqqD"/>
    <property type="match status" value="1"/>
</dbReference>
<comment type="caution">
    <text evidence="4">The sequence shown here is derived from an EMBL/GenBank/DDBJ whole genome shotgun (WGS) entry which is preliminary data.</text>
</comment>
<dbReference type="Gene3D" id="1.10.10.1150">
    <property type="entry name" value="Coenzyme PQQ synthesis protein D (PqqD)"/>
    <property type="match status" value="1"/>
</dbReference>
<organism evidence="4">
    <name type="scientific">marine sediment metagenome</name>
    <dbReference type="NCBI Taxonomy" id="412755"/>
    <lineage>
        <taxon>unclassified sequences</taxon>
        <taxon>metagenomes</taxon>
        <taxon>ecological metagenomes</taxon>
    </lineage>
</organism>
<dbReference type="NCBIfam" id="NF002535">
    <property type="entry name" value="PRK02079.1"/>
    <property type="match status" value="1"/>
</dbReference>
<dbReference type="EMBL" id="LAZR01000048">
    <property type="protein sequence ID" value="KKN99094.1"/>
    <property type="molecule type" value="Genomic_DNA"/>
</dbReference>
<evidence type="ECO:0000256" key="2">
    <source>
        <dbReference type="ARBA" id="ARBA00011741"/>
    </source>
</evidence>
<protein>
    <recommendedName>
        <fullName evidence="5">Coenzyme PQQ synthesis protein D</fullName>
    </recommendedName>
</protein>
<dbReference type="AlphaFoldDB" id="A0A0F9V512"/>
<dbReference type="GO" id="GO:0018189">
    <property type="term" value="P:pyrroloquinoline quinone biosynthetic process"/>
    <property type="evidence" value="ECO:0007669"/>
    <property type="project" value="UniProtKB-UniPathway"/>
</dbReference>